<dbReference type="PANTHER" id="PTHR24321:SF8">
    <property type="entry name" value="ESTRADIOL 17-BETA-DEHYDROGENASE 8-RELATED"/>
    <property type="match status" value="1"/>
</dbReference>
<dbReference type="InterPro" id="IPR020904">
    <property type="entry name" value="Sc_DH/Rdtase_CS"/>
</dbReference>
<dbReference type="Gene3D" id="3.40.50.720">
    <property type="entry name" value="NAD(P)-binding Rossmann-like Domain"/>
    <property type="match status" value="1"/>
</dbReference>
<evidence type="ECO:0000313" key="3">
    <source>
        <dbReference type="EMBL" id="MVQ36700.1"/>
    </source>
</evidence>
<dbReference type="EMBL" id="WSEM01000016">
    <property type="protein sequence ID" value="MVQ36700.1"/>
    <property type="molecule type" value="Genomic_DNA"/>
</dbReference>
<dbReference type="InterPro" id="IPR036291">
    <property type="entry name" value="NAD(P)-bd_dom_sf"/>
</dbReference>
<dbReference type="PRINTS" id="PR00081">
    <property type="entry name" value="GDHRDH"/>
</dbReference>
<reference evidence="3 4" key="1">
    <citation type="submission" date="2019-12" db="EMBL/GenBank/DDBJ databases">
        <authorList>
            <person name="Huq M.A."/>
        </authorList>
    </citation>
    <scope>NUCLEOTIDE SEQUENCE [LARGE SCALE GENOMIC DNA]</scope>
    <source>
        <strain evidence="3 4">MAH-34</strain>
    </source>
</reference>
<accession>A0ABW9UE78</accession>
<protein>
    <submittedName>
        <fullName evidence="3">SDR family oxidoreductase</fullName>
    </submittedName>
</protein>
<comment type="similarity">
    <text evidence="1">Belongs to the short-chain dehydrogenases/reductases (SDR) family.</text>
</comment>
<comment type="caution">
    <text evidence="3">The sequence shown here is derived from an EMBL/GenBank/DDBJ whole genome shotgun (WGS) entry which is preliminary data.</text>
</comment>
<evidence type="ECO:0000256" key="2">
    <source>
        <dbReference type="ARBA" id="ARBA00023002"/>
    </source>
</evidence>
<keyword evidence="4" id="KW-1185">Reference proteome</keyword>
<dbReference type="Pfam" id="PF13561">
    <property type="entry name" value="adh_short_C2"/>
    <property type="match status" value="1"/>
</dbReference>
<dbReference type="PROSITE" id="PS00061">
    <property type="entry name" value="ADH_SHORT"/>
    <property type="match status" value="1"/>
</dbReference>
<dbReference type="CDD" id="cd05233">
    <property type="entry name" value="SDR_c"/>
    <property type="match status" value="1"/>
</dbReference>
<gene>
    <name evidence="3" type="ORF">GON05_18995</name>
</gene>
<organism evidence="3 4">
    <name type="scientific">Paenibacillus anseongense</name>
    <dbReference type="NCBI Taxonomy" id="2682845"/>
    <lineage>
        <taxon>Bacteria</taxon>
        <taxon>Bacillati</taxon>
        <taxon>Bacillota</taxon>
        <taxon>Bacilli</taxon>
        <taxon>Bacillales</taxon>
        <taxon>Paenibacillaceae</taxon>
        <taxon>Paenibacillus</taxon>
    </lineage>
</organism>
<evidence type="ECO:0000313" key="4">
    <source>
        <dbReference type="Proteomes" id="UP000467637"/>
    </source>
</evidence>
<dbReference type="InterPro" id="IPR002347">
    <property type="entry name" value="SDR_fam"/>
</dbReference>
<dbReference type="SUPFAM" id="SSF51735">
    <property type="entry name" value="NAD(P)-binding Rossmann-fold domains"/>
    <property type="match status" value="1"/>
</dbReference>
<sequence>MDSCIDSLSINGTGIGGTIVAQLSGKVILVTGALGKLGLSAVRMFLERGAKVAATDLAAPEDANLRLNEPAIAPFLPNELLYIQSDARDEKQVTFALESVQSRWGRLDGLYHNAYTQISKPAMQLTLEEWNQVLLGTLTSTFLINKYALPLLIESGGGVILNASSVLSHKVKPTCLAYGAAKAGVNQMTRVIAADYAHQGVRANALLPGDIKTEEALHALPPSFKEAVAKMTPLGRSGTPDEVSELAAFLLSDSASYITGALLTIDGGFAL</sequence>
<proteinExistence type="inferred from homology"/>
<dbReference type="PANTHER" id="PTHR24321">
    <property type="entry name" value="DEHYDROGENASES, SHORT CHAIN"/>
    <property type="match status" value="1"/>
</dbReference>
<dbReference type="PRINTS" id="PR00080">
    <property type="entry name" value="SDRFAMILY"/>
</dbReference>
<keyword evidence="2" id="KW-0560">Oxidoreductase</keyword>
<evidence type="ECO:0000256" key="1">
    <source>
        <dbReference type="ARBA" id="ARBA00006484"/>
    </source>
</evidence>
<dbReference type="Proteomes" id="UP000467637">
    <property type="component" value="Unassembled WGS sequence"/>
</dbReference>
<name>A0ABW9UE78_9BACL</name>